<reference evidence="1 2" key="1">
    <citation type="submission" date="2011-06" db="EMBL/GenBank/DDBJ databases">
        <title>The Genome Sequence of Fusarium oxysporum FOSC 3-a.</title>
        <authorList>
            <consortium name="The Broad Institute Genome Sequencing Platform"/>
            <person name="Ma L.-J."/>
            <person name="Gale L.R."/>
            <person name="Schwartz D.C."/>
            <person name="Zhou S."/>
            <person name="Corby-Kistler H."/>
            <person name="Young S.K."/>
            <person name="Zeng Q."/>
            <person name="Gargeya S."/>
            <person name="Fitzgerald M."/>
            <person name="Haas B."/>
            <person name="Abouelleil A."/>
            <person name="Alvarado L."/>
            <person name="Arachchi H.M."/>
            <person name="Berlin A."/>
            <person name="Brown A."/>
            <person name="Chapman S.B."/>
            <person name="Chen Z."/>
            <person name="Dunbar C."/>
            <person name="Freedman E."/>
            <person name="Gearin G."/>
            <person name="Gellesch M."/>
            <person name="Goldberg J."/>
            <person name="Griggs A."/>
            <person name="Gujja S."/>
            <person name="Heiman D."/>
            <person name="Howarth C."/>
            <person name="Larson L."/>
            <person name="Lui A."/>
            <person name="MacDonald P.J.P."/>
            <person name="Mehta T."/>
            <person name="Montmayeur A."/>
            <person name="Murphy C."/>
            <person name="Neiman D."/>
            <person name="Pearson M."/>
            <person name="Priest M."/>
            <person name="Roberts A."/>
            <person name="Saif S."/>
            <person name="Shea T."/>
            <person name="Shenoy N."/>
            <person name="Sisk P."/>
            <person name="Stolte C."/>
            <person name="Sykes S."/>
            <person name="Wortman J."/>
            <person name="Nusbaum C."/>
            <person name="Birren B."/>
        </authorList>
    </citation>
    <scope>NUCLEOTIDE SEQUENCE [LARGE SCALE GENOMIC DNA]</scope>
    <source>
        <strain evidence="2">FOSC 3-a</strain>
    </source>
</reference>
<gene>
    <name evidence="1" type="ORF">FOYG_16542</name>
</gene>
<dbReference type="Proteomes" id="UP000030753">
    <property type="component" value="Unassembled WGS sequence"/>
</dbReference>
<dbReference type="AlphaFoldDB" id="W9HK76"/>
<protein>
    <submittedName>
        <fullName evidence="1">Uncharacterized protein</fullName>
    </submittedName>
</protein>
<evidence type="ECO:0000313" key="1">
    <source>
        <dbReference type="EMBL" id="EWY80601.1"/>
    </source>
</evidence>
<accession>W9HK76</accession>
<dbReference type="EMBL" id="JH717850">
    <property type="protein sequence ID" value="EWY80601.1"/>
    <property type="molecule type" value="Genomic_DNA"/>
</dbReference>
<name>W9HK76_FUSOX</name>
<evidence type="ECO:0000313" key="2">
    <source>
        <dbReference type="Proteomes" id="UP000030753"/>
    </source>
</evidence>
<dbReference type="HOGENOM" id="CLU_3392314_0_0_1"/>
<proteinExistence type="predicted"/>
<sequence>MHTIYETELGMDRDEKLGLSSEGIWEKGLRVQ</sequence>
<organism evidence="1 2">
    <name type="scientific">Fusarium oxysporum NRRL 32931</name>
    <dbReference type="NCBI Taxonomy" id="660029"/>
    <lineage>
        <taxon>Eukaryota</taxon>
        <taxon>Fungi</taxon>
        <taxon>Dikarya</taxon>
        <taxon>Ascomycota</taxon>
        <taxon>Pezizomycotina</taxon>
        <taxon>Sordariomycetes</taxon>
        <taxon>Hypocreomycetidae</taxon>
        <taxon>Hypocreales</taxon>
        <taxon>Nectriaceae</taxon>
        <taxon>Fusarium</taxon>
        <taxon>Fusarium oxysporum species complex</taxon>
    </lineage>
</organism>